<name>A0ABW1RGE9_9LACO</name>
<protein>
    <submittedName>
        <fullName evidence="2">Conserved phage C-terminal domain-containing protein</fullName>
    </submittedName>
</protein>
<evidence type="ECO:0000259" key="1">
    <source>
        <dbReference type="Pfam" id="PF09524"/>
    </source>
</evidence>
<sequence length="294" mass="33461">MTPLFLLPSNFYEQPEFKQLHHLASSHQELACITLWVRSLSCAAHLQANGTIAFNSEQPLTLMDFAQWLSLGRTARILPLLNLLSKCDLIKKTANGHYHICHWERYLVPTELAANYDGLVKFSIAGKQPPATATPLTLPARVAPLALQYYTPEQRKRLAASTKKILAYLQQQSGKAFTPTESVQILLADLFSQKVTMKQIKQVIDWKIQDWRDSDYWKFVRPQTLFGPKFKQYLLEAPPLPQPHHTKGQTREEYLRILFNVCSGDIELAIRRAADDAVTTDRTEMEVIGHALGH</sequence>
<comment type="caution">
    <text evidence="2">The sequence shown here is derived from an EMBL/GenBank/DDBJ whole genome shotgun (WGS) entry which is preliminary data.</text>
</comment>
<keyword evidence="3" id="KW-1185">Reference proteome</keyword>
<reference evidence="3" key="1">
    <citation type="journal article" date="2019" name="Int. J. Syst. Evol. Microbiol.">
        <title>The Global Catalogue of Microorganisms (GCM) 10K type strain sequencing project: providing services to taxonomists for standard genome sequencing and annotation.</title>
        <authorList>
            <consortium name="The Broad Institute Genomics Platform"/>
            <consortium name="The Broad Institute Genome Sequencing Center for Infectious Disease"/>
            <person name="Wu L."/>
            <person name="Ma J."/>
        </authorList>
    </citation>
    <scope>NUCLEOTIDE SEQUENCE [LARGE SCALE GENOMIC DNA]</scope>
    <source>
        <strain evidence="3">CCM 8904</strain>
    </source>
</reference>
<feature type="domain" description="Phage conserved hypothetical protein C-terminal" evidence="1">
    <location>
        <begin position="165"/>
        <end position="234"/>
    </location>
</feature>
<evidence type="ECO:0000313" key="2">
    <source>
        <dbReference type="EMBL" id="MFC6170704.1"/>
    </source>
</evidence>
<evidence type="ECO:0000313" key="3">
    <source>
        <dbReference type="Proteomes" id="UP001596289"/>
    </source>
</evidence>
<gene>
    <name evidence="2" type="ORF">ACFQGP_08965</name>
</gene>
<accession>A0ABW1RGE9</accession>
<dbReference type="Pfam" id="PF09524">
    <property type="entry name" value="Phg_2220_C"/>
    <property type="match status" value="1"/>
</dbReference>
<dbReference type="EMBL" id="JBHSSL010000051">
    <property type="protein sequence ID" value="MFC6170704.1"/>
    <property type="molecule type" value="Genomic_DNA"/>
</dbReference>
<proteinExistence type="predicted"/>
<dbReference type="Proteomes" id="UP001596289">
    <property type="component" value="Unassembled WGS sequence"/>
</dbReference>
<dbReference type="RefSeq" id="WP_125553978.1">
    <property type="nucleotide sequence ID" value="NZ_JBHSSL010000051.1"/>
</dbReference>
<organism evidence="2 3">
    <name type="scientific">Loigolactobacillus jiayinensis</name>
    <dbReference type="NCBI Taxonomy" id="2486016"/>
    <lineage>
        <taxon>Bacteria</taxon>
        <taxon>Bacillati</taxon>
        <taxon>Bacillota</taxon>
        <taxon>Bacilli</taxon>
        <taxon>Lactobacillales</taxon>
        <taxon>Lactobacillaceae</taxon>
        <taxon>Loigolactobacillus</taxon>
    </lineage>
</organism>
<dbReference type="InterPro" id="IPR011741">
    <property type="entry name" value="Phg_2220_C"/>
</dbReference>